<dbReference type="InterPro" id="IPR004358">
    <property type="entry name" value="Sig_transdc_His_kin-like_C"/>
</dbReference>
<feature type="domain" description="PAS" evidence="13">
    <location>
        <begin position="246"/>
        <end position="319"/>
    </location>
</feature>
<evidence type="ECO:0000259" key="11">
    <source>
        <dbReference type="PROSITE" id="PS50109"/>
    </source>
</evidence>
<sequence length="761" mass="82346">MTSALRRLDVRILFILSLILAALVAVFGWRVSRRQGDIYYQSVAAGARVLAQTHANDAAHFLVIREYAGLEEHLAEVSQIPDILGIEVYDSAGTGICAIGRASLQSTPGPLPFRSRTRLPAAGGETVRREADRLIIWTPIEAGDRLGWLRLEYSLAAVREVQTEVWHSSALMGALLVLAGTALMYLVLRPPLNAIRQLAGFARDLNRRKGDRVASPGLSLETDELAMALNEASSELATSERRLIEEQERLAVTIGSIGDGVLACDRAWRITLMNRVAESLTGWTMPEALGRPLPEVFRLVDGQTGDPLVAPFEGIMAGRGRVELAGHPLLAARDGSRRPVADSGAPILNAEGEILGMVLVFRDESARIQEEQNRLGLEEQLRQAQKMEAVGQMAGGIAHDFNNILTAIIGYTSMLISQARDGDPAKELAQRVLRAADRAAGLTRSLLAFSRKQKMEMKPVDLNEILKNQEHLLRRLIGEDILLRTEPATEPLIVRVDAGQIEQVILNLVTNARDAMPHGGLLSLTAHAATLEAPPAGAVGCPSLEGPCVLLCVSDSGAGMDGTTLERIFDPFFTTKAVGKGTGLGLAIVHGIVQQHGGLIRVYSHPGIGTTFKIYLPRLDSGVLVPESGEELLARGGTERILLVEDETDVRRVVRMMLEGGGYRVLEAGDGAEALALLAREAAAIPLVVSDVIMPGMTGRELRDRLAITHPGTRVLYLSGYTADIIQHKGLLETEADLLMKPFSSRALLARVREILDRPGR</sequence>
<dbReference type="InterPro" id="IPR035965">
    <property type="entry name" value="PAS-like_dom_sf"/>
</dbReference>
<dbReference type="Pfam" id="PF00072">
    <property type="entry name" value="Response_reg"/>
    <property type="match status" value="1"/>
</dbReference>
<dbReference type="Pfam" id="PF02518">
    <property type="entry name" value="HATPase_c"/>
    <property type="match status" value="1"/>
</dbReference>
<dbReference type="InterPro" id="IPR036097">
    <property type="entry name" value="HisK_dim/P_sf"/>
</dbReference>
<evidence type="ECO:0000256" key="9">
    <source>
        <dbReference type="PROSITE-ProRule" id="PRU00169"/>
    </source>
</evidence>
<keyword evidence="15" id="KW-1185">Reference proteome</keyword>
<feature type="transmembrane region" description="Helical" evidence="10">
    <location>
        <begin position="12"/>
        <end position="31"/>
    </location>
</feature>
<keyword evidence="3 9" id="KW-0597">Phosphoprotein</keyword>
<dbReference type="Gene3D" id="1.10.287.130">
    <property type="match status" value="1"/>
</dbReference>
<dbReference type="InterPro" id="IPR003661">
    <property type="entry name" value="HisK_dim/P_dom"/>
</dbReference>
<organism evidence="14 15">
    <name type="scientific">Geothrix rubra</name>
    <dbReference type="NCBI Taxonomy" id="2927977"/>
    <lineage>
        <taxon>Bacteria</taxon>
        <taxon>Pseudomonadati</taxon>
        <taxon>Acidobacteriota</taxon>
        <taxon>Holophagae</taxon>
        <taxon>Holophagales</taxon>
        <taxon>Holophagaceae</taxon>
        <taxon>Geothrix</taxon>
    </lineage>
</organism>
<dbReference type="NCBIfam" id="TIGR00229">
    <property type="entry name" value="sensory_box"/>
    <property type="match status" value="1"/>
</dbReference>
<evidence type="ECO:0000256" key="3">
    <source>
        <dbReference type="ARBA" id="ARBA00022553"/>
    </source>
</evidence>
<keyword evidence="6" id="KW-0418">Kinase</keyword>
<evidence type="ECO:0000313" key="15">
    <source>
        <dbReference type="Proteomes" id="UP001165089"/>
    </source>
</evidence>
<accession>A0ABQ5Q5H9</accession>
<feature type="modified residue" description="4-aspartylphosphate" evidence="9">
    <location>
        <position position="691"/>
    </location>
</feature>
<proteinExistence type="predicted"/>
<dbReference type="SUPFAM" id="SSF52172">
    <property type="entry name" value="CheY-like"/>
    <property type="match status" value="1"/>
</dbReference>
<dbReference type="InterPro" id="IPR001789">
    <property type="entry name" value="Sig_transdc_resp-reg_receiver"/>
</dbReference>
<keyword evidence="10" id="KW-1133">Transmembrane helix</keyword>
<dbReference type="Proteomes" id="UP001165089">
    <property type="component" value="Unassembled WGS sequence"/>
</dbReference>
<comment type="caution">
    <text evidence="14">The sequence shown here is derived from an EMBL/GenBank/DDBJ whole genome shotgun (WGS) entry which is preliminary data.</text>
</comment>
<evidence type="ECO:0000256" key="10">
    <source>
        <dbReference type="SAM" id="Phobius"/>
    </source>
</evidence>
<gene>
    <name evidence="14" type="ORF">GETHPA_09130</name>
</gene>
<name>A0ABQ5Q5H9_9BACT</name>
<evidence type="ECO:0000313" key="14">
    <source>
        <dbReference type="EMBL" id="GLH69380.1"/>
    </source>
</evidence>
<dbReference type="InterPro" id="IPR013767">
    <property type="entry name" value="PAS_fold"/>
</dbReference>
<dbReference type="SMART" id="SM00388">
    <property type="entry name" value="HisKA"/>
    <property type="match status" value="1"/>
</dbReference>
<dbReference type="PROSITE" id="PS50112">
    <property type="entry name" value="PAS"/>
    <property type="match status" value="1"/>
</dbReference>
<evidence type="ECO:0000256" key="5">
    <source>
        <dbReference type="ARBA" id="ARBA00022741"/>
    </source>
</evidence>
<reference evidence="14 15" key="1">
    <citation type="journal article" date="2023" name="Antonie Van Leeuwenhoek">
        <title>Mesoterricola silvestris gen. nov., sp. nov., Mesoterricola sediminis sp. nov., Geothrix oryzae sp. nov., Geothrix edaphica sp. nov., Geothrix rubra sp. nov., and Geothrix limicola sp. nov., six novel members of Acidobacteriota isolated from soils.</title>
        <authorList>
            <person name="Itoh H."/>
            <person name="Sugisawa Y."/>
            <person name="Mise K."/>
            <person name="Xu Z."/>
            <person name="Kuniyasu M."/>
            <person name="Ushijima N."/>
            <person name="Kawano K."/>
            <person name="Kobayashi E."/>
            <person name="Shiratori Y."/>
            <person name="Masuda Y."/>
            <person name="Senoo K."/>
        </authorList>
    </citation>
    <scope>NUCLEOTIDE SEQUENCE [LARGE SCALE GENOMIC DNA]</scope>
    <source>
        <strain evidence="14 15">Red803</strain>
    </source>
</reference>
<keyword evidence="7" id="KW-0067">ATP-binding</keyword>
<dbReference type="SMART" id="SM00091">
    <property type="entry name" value="PAS"/>
    <property type="match status" value="1"/>
</dbReference>
<keyword evidence="4" id="KW-0808">Transferase</keyword>
<dbReference type="PROSITE" id="PS50110">
    <property type="entry name" value="RESPONSE_REGULATORY"/>
    <property type="match status" value="1"/>
</dbReference>
<dbReference type="EC" id="2.7.13.3" evidence="2"/>
<dbReference type="SMART" id="SM00448">
    <property type="entry name" value="REC"/>
    <property type="match status" value="1"/>
</dbReference>
<dbReference type="CDD" id="cd00082">
    <property type="entry name" value="HisKA"/>
    <property type="match status" value="1"/>
</dbReference>
<dbReference type="SUPFAM" id="SSF55785">
    <property type="entry name" value="PYP-like sensor domain (PAS domain)"/>
    <property type="match status" value="1"/>
</dbReference>
<feature type="domain" description="Response regulatory" evidence="12">
    <location>
        <begin position="640"/>
        <end position="756"/>
    </location>
</feature>
<dbReference type="PRINTS" id="PR00344">
    <property type="entry name" value="BCTRLSENSOR"/>
</dbReference>
<dbReference type="InterPro" id="IPR011006">
    <property type="entry name" value="CheY-like_superfamily"/>
</dbReference>
<dbReference type="SUPFAM" id="SSF47384">
    <property type="entry name" value="Homodimeric domain of signal transducing histidine kinase"/>
    <property type="match status" value="1"/>
</dbReference>
<evidence type="ECO:0000256" key="6">
    <source>
        <dbReference type="ARBA" id="ARBA00022777"/>
    </source>
</evidence>
<dbReference type="PROSITE" id="PS50109">
    <property type="entry name" value="HIS_KIN"/>
    <property type="match status" value="1"/>
</dbReference>
<dbReference type="SUPFAM" id="SSF55874">
    <property type="entry name" value="ATPase domain of HSP90 chaperone/DNA topoisomerase II/histidine kinase"/>
    <property type="match status" value="1"/>
</dbReference>
<keyword evidence="5" id="KW-0547">Nucleotide-binding</keyword>
<dbReference type="Pfam" id="PF00989">
    <property type="entry name" value="PAS"/>
    <property type="match status" value="1"/>
</dbReference>
<dbReference type="PANTHER" id="PTHR43065:SF42">
    <property type="entry name" value="TWO-COMPONENT SENSOR PPRA"/>
    <property type="match status" value="1"/>
</dbReference>
<dbReference type="InterPro" id="IPR036890">
    <property type="entry name" value="HATPase_C_sf"/>
</dbReference>
<evidence type="ECO:0000256" key="7">
    <source>
        <dbReference type="ARBA" id="ARBA00022840"/>
    </source>
</evidence>
<dbReference type="Gene3D" id="3.40.50.2300">
    <property type="match status" value="1"/>
</dbReference>
<dbReference type="Pfam" id="PF00512">
    <property type="entry name" value="HisKA"/>
    <property type="match status" value="1"/>
</dbReference>
<evidence type="ECO:0000256" key="8">
    <source>
        <dbReference type="ARBA" id="ARBA00023012"/>
    </source>
</evidence>
<dbReference type="EMBL" id="BSDD01000001">
    <property type="protein sequence ID" value="GLH69380.1"/>
    <property type="molecule type" value="Genomic_DNA"/>
</dbReference>
<dbReference type="RefSeq" id="WP_285723377.1">
    <property type="nucleotide sequence ID" value="NZ_BSDD01000001.1"/>
</dbReference>
<keyword evidence="8" id="KW-0902">Two-component regulatory system</keyword>
<feature type="domain" description="Histidine kinase" evidence="11">
    <location>
        <begin position="396"/>
        <end position="620"/>
    </location>
</feature>
<evidence type="ECO:0000259" key="13">
    <source>
        <dbReference type="PROSITE" id="PS50112"/>
    </source>
</evidence>
<dbReference type="Gene3D" id="3.30.450.20">
    <property type="entry name" value="PAS domain"/>
    <property type="match status" value="1"/>
</dbReference>
<keyword evidence="10" id="KW-0472">Membrane</keyword>
<dbReference type="InterPro" id="IPR000014">
    <property type="entry name" value="PAS"/>
</dbReference>
<evidence type="ECO:0000259" key="12">
    <source>
        <dbReference type="PROSITE" id="PS50110"/>
    </source>
</evidence>
<dbReference type="CDD" id="cd00130">
    <property type="entry name" value="PAS"/>
    <property type="match status" value="1"/>
</dbReference>
<dbReference type="PANTHER" id="PTHR43065">
    <property type="entry name" value="SENSOR HISTIDINE KINASE"/>
    <property type="match status" value="1"/>
</dbReference>
<dbReference type="SMART" id="SM00387">
    <property type="entry name" value="HATPase_c"/>
    <property type="match status" value="1"/>
</dbReference>
<evidence type="ECO:0000256" key="2">
    <source>
        <dbReference type="ARBA" id="ARBA00012438"/>
    </source>
</evidence>
<protein>
    <recommendedName>
        <fullName evidence="2">histidine kinase</fullName>
        <ecNumber evidence="2">2.7.13.3</ecNumber>
    </recommendedName>
</protein>
<evidence type="ECO:0000256" key="1">
    <source>
        <dbReference type="ARBA" id="ARBA00000085"/>
    </source>
</evidence>
<feature type="transmembrane region" description="Helical" evidence="10">
    <location>
        <begin position="169"/>
        <end position="188"/>
    </location>
</feature>
<comment type="catalytic activity">
    <reaction evidence="1">
        <text>ATP + protein L-histidine = ADP + protein N-phospho-L-histidine.</text>
        <dbReference type="EC" id="2.7.13.3"/>
    </reaction>
</comment>
<evidence type="ECO:0000256" key="4">
    <source>
        <dbReference type="ARBA" id="ARBA00022679"/>
    </source>
</evidence>
<dbReference type="InterPro" id="IPR005467">
    <property type="entry name" value="His_kinase_dom"/>
</dbReference>
<keyword evidence="10" id="KW-0812">Transmembrane</keyword>
<dbReference type="Gene3D" id="3.30.565.10">
    <property type="entry name" value="Histidine kinase-like ATPase, C-terminal domain"/>
    <property type="match status" value="1"/>
</dbReference>
<dbReference type="InterPro" id="IPR003594">
    <property type="entry name" value="HATPase_dom"/>
</dbReference>